<organism evidence="6 7">
    <name type="scientific">Heterostelium pallidum (strain ATCC 26659 / Pp 5 / PN500)</name>
    <name type="common">Cellular slime mold</name>
    <name type="synonym">Polysphondylium pallidum</name>
    <dbReference type="NCBI Taxonomy" id="670386"/>
    <lineage>
        <taxon>Eukaryota</taxon>
        <taxon>Amoebozoa</taxon>
        <taxon>Evosea</taxon>
        <taxon>Eumycetozoa</taxon>
        <taxon>Dictyostelia</taxon>
        <taxon>Acytosteliales</taxon>
        <taxon>Acytosteliaceae</taxon>
        <taxon>Heterostelium</taxon>
    </lineage>
</organism>
<dbReference type="GO" id="GO:0071949">
    <property type="term" value="F:FAD binding"/>
    <property type="evidence" value="ECO:0007669"/>
    <property type="project" value="InterPro"/>
</dbReference>
<dbReference type="Gene3D" id="3.50.50.60">
    <property type="entry name" value="FAD/NAD(P)-binding domain"/>
    <property type="match status" value="2"/>
</dbReference>
<reference evidence="6 7" key="1">
    <citation type="journal article" date="2011" name="Genome Res.">
        <title>Phylogeny-wide analysis of social amoeba genomes highlights ancient origins for complex intercellular communication.</title>
        <authorList>
            <person name="Heidel A.J."/>
            <person name="Lawal H.M."/>
            <person name="Felder M."/>
            <person name="Schilde C."/>
            <person name="Helps N.R."/>
            <person name="Tunggal B."/>
            <person name="Rivero F."/>
            <person name="John U."/>
            <person name="Schleicher M."/>
            <person name="Eichinger L."/>
            <person name="Platzer M."/>
            <person name="Noegel A.A."/>
            <person name="Schaap P."/>
            <person name="Gloeckner G."/>
        </authorList>
    </citation>
    <scope>NUCLEOTIDE SEQUENCE [LARGE SCALE GENOMIC DNA]</scope>
    <source>
        <strain evidence="7">ATCC 26659 / Pp 5 / PN500</strain>
    </source>
</reference>
<gene>
    <name evidence="6" type="ORF">PPL_12227</name>
</gene>
<name>D3BM19_HETP5</name>
<dbReference type="GeneID" id="31367694"/>
<dbReference type="SUPFAM" id="SSF51905">
    <property type="entry name" value="FAD/NAD(P)-binding domain"/>
    <property type="match status" value="1"/>
</dbReference>
<accession>D3BM19</accession>
<dbReference type="AlphaFoldDB" id="D3BM19"/>
<dbReference type="STRING" id="670386.D3BM19"/>
<keyword evidence="4" id="KW-0472">Membrane</keyword>
<keyword evidence="2" id="KW-0285">Flavoprotein</keyword>
<feature type="transmembrane region" description="Helical" evidence="4">
    <location>
        <begin position="15"/>
        <end position="35"/>
    </location>
</feature>
<proteinExistence type="predicted"/>
<evidence type="ECO:0000256" key="3">
    <source>
        <dbReference type="ARBA" id="ARBA00022827"/>
    </source>
</evidence>
<comment type="caution">
    <text evidence="6">The sequence shown here is derived from an EMBL/GenBank/DDBJ whole genome shotgun (WGS) entry which is preliminary data.</text>
</comment>
<dbReference type="EMBL" id="ADBJ01000042">
    <property type="protein sequence ID" value="EFA77620.1"/>
    <property type="molecule type" value="Genomic_DNA"/>
</dbReference>
<dbReference type="InterPro" id="IPR050641">
    <property type="entry name" value="RIFMO-like"/>
</dbReference>
<evidence type="ECO:0000256" key="4">
    <source>
        <dbReference type="SAM" id="Phobius"/>
    </source>
</evidence>
<dbReference type="InterPro" id="IPR002938">
    <property type="entry name" value="FAD-bd"/>
</dbReference>
<feature type="transmembrane region" description="Helical" evidence="4">
    <location>
        <begin position="107"/>
        <end position="124"/>
    </location>
</feature>
<dbReference type="InterPro" id="IPR036188">
    <property type="entry name" value="FAD/NAD-bd_sf"/>
</dbReference>
<evidence type="ECO:0000313" key="7">
    <source>
        <dbReference type="Proteomes" id="UP000001396"/>
    </source>
</evidence>
<keyword evidence="3" id="KW-0274">FAD</keyword>
<dbReference type="RefSeq" id="XP_020429748.1">
    <property type="nucleotide sequence ID" value="XM_020582967.1"/>
</dbReference>
<protein>
    <recommendedName>
        <fullName evidence="5">FAD-binding domain-containing protein</fullName>
    </recommendedName>
</protein>
<dbReference type="InParanoid" id="D3BM19"/>
<dbReference type="Gene3D" id="3.30.9.10">
    <property type="entry name" value="D-Amino Acid Oxidase, subunit A, domain 2"/>
    <property type="match status" value="1"/>
</dbReference>
<evidence type="ECO:0000313" key="6">
    <source>
        <dbReference type="EMBL" id="EFA77620.1"/>
    </source>
</evidence>
<keyword evidence="7" id="KW-1185">Reference proteome</keyword>
<keyword evidence="4" id="KW-1133">Transmembrane helix</keyword>
<dbReference type="Pfam" id="PF01494">
    <property type="entry name" value="FAD_binding_3"/>
    <property type="match status" value="1"/>
</dbReference>
<evidence type="ECO:0000259" key="5">
    <source>
        <dbReference type="Pfam" id="PF01494"/>
    </source>
</evidence>
<dbReference type="PANTHER" id="PTHR43004:SF19">
    <property type="entry name" value="BINDING MONOOXYGENASE, PUTATIVE (JCVI)-RELATED"/>
    <property type="match status" value="1"/>
</dbReference>
<sequence>MTIVKEKDGELESTTTTSVLIVGGGIVGLTSALLLQRQGIDCILVEKHQSTNVHPRSRGFNARTMEIWHELGVDKEIAEAGSAIGLSKGIYSGRTLLEVMSSHTLKLRSFGFGLILIVMFFLLFKLLPGIYFSLIMGAIAFSLMKLVRHVIRYYKQGSPFGLQRCTQDLAEPILLQHALTRAKQSDSSELKIHFNTECVDFIQDSNGVTATLKSRDVNGKTFEIKSKYMLACDGANSPTRTALKIEMDGVGVLSQQLNIFFRCDLSKLVVGREFSMVLVENEKVRGLFASINNSDLWVLHVAMAEGETIADYPRERCIQCIKYAIGDFDVTVAKKFNLNLDQIELKGSQPWWSRVRVAKQLVVDRIILVGDSAKNMPPWGGFGANSGIAEAHNLAWKLAAILRGEAEPSLLATYQDERHPIAAKLASLAGSFNDSRGLIQNGITTVPTMILKVFPYLILGYGYRSKSFNNQQNGFDQVDEQTRDLVGRPGTRVPHKLIRKLSNQNNEEQVENDGEEQREETKIISTLDLIDYRKSLLIVGGESRWQFVADELLRDRSSTPLKVVVAQKDFDDSGIDWSIDFGITTSGMLLVRPDGFVSSRFKDDSEASKLNLIQSLNIIYCKEN</sequence>
<dbReference type="Gene3D" id="3.40.30.120">
    <property type="match status" value="1"/>
</dbReference>
<keyword evidence="4" id="KW-0812">Transmembrane</keyword>
<evidence type="ECO:0000256" key="1">
    <source>
        <dbReference type="ARBA" id="ARBA00001974"/>
    </source>
</evidence>
<dbReference type="GO" id="GO:0016709">
    <property type="term" value="F:oxidoreductase activity, acting on paired donors, with incorporation or reduction of molecular oxygen, NAD(P)H as one donor, and incorporation of one atom of oxygen"/>
    <property type="evidence" value="ECO:0007669"/>
    <property type="project" value="UniProtKB-ARBA"/>
</dbReference>
<comment type="cofactor">
    <cofactor evidence="1">
        <name>FAD</name>
        <dbReference type="ChEBI" id="CHEBI:57692"/>
    </cofactor>
</comment>
<dbReference type="PANTHER" id="PTHR43004">
    <property type="entry name" value="TRK SYSTEM POTASSIUM UPTAKE PROTEIN"/>
    <property type="match status" value="1"/>
</dbReference>
<evidence type="ECO:0000256" key="2">
    <source>
        <dbReference type="ARBA" id="ARBA00022630"/>
    </source>
</evidence>
<feature type="domain" description="FAD-binding" evidence="5">
    <location>
        <begin position="17"/>
        <end position="426"/>
    </location>
</feature>
<dbReference type="Proteomes" id="UP000001396">
    <property type="component" value="Unassembled WGS sequence"/>
</dbReference>
<dbReference type="PRINTS" id="PR00420">
    <property type="entry name" value="RNGMNOXGNASE"/>
</dbReference>
<dbReference type="OMA" id="MEIWHEL"/>